<dbReference type="Pfam" id="PF01381">
    <property type="entry name" value="HTH_3"/>
    <property type="match status" value="1"/>
</dbReference>
<dbReference type="EMBL" id="VOUP01000003">
    <property type="protein sequence ID" value="TXE30829.1"/>
    <property type="molecule type" value="Genomic_DNA"/>
</dbReference>
<accession>A0A9X9C589</accession>
<gene>
    <name evidence="2" type="ORF">FOT63_07950</name>
</gene>
<dbReference type="PROSITE" id="PS50943">
    <property type="entry name" value="HTH_CROC1"/>
    <property type="match status" value="1"/>
</dbReference>
<evidence type="ECO:0000313" key="3">
    <source>
        <dbReference type="Proteomes" id="UP000321307"/>
    </source>
</evidence>
<dbReference type="CDD" id="cd00093">
    <property type="entry name" value="HTH_XRE"/>
    <property type="match status" value="1"/>
</dbReference>
<comment type="caution">
    <text evidence="2">The sequence shown here is derived from an EMBL/GenBank/DDBJ whole genome shotgun (WGS) entry which is preliminary data.</text>
</comment>
<feature type="domain" description="HTH cro/C1-type" evidence="1">
    <location>
        <begin position="18"/>
        <end position="71"/>
    </location>
</feature>
<name>A0A9X9C589_9GAMM</name>
<dbReference type="Gene3D" id="1.10.260.40">
    <property type="entry name" value="lambda repressor-like DNA-binding domains"/>
    <property type="match status" value="1"/>
</dbReference>
<dbReference type="SMART" id="SM00530">
    <property type="entry name" value="HTH_XRE"/>
    <property type="match status" value="1"/>
</dbReference>
<reference evidence="2 3" key="1">
    <citation type="submission" date="2019-07" db="EMBL/GenBank/DDBJ databases">
        <title>Serratia strains were isolated from fresh produce.</title>
        <authorList>
            <person name="Cho G.-S."/>
            <person name="Stein M."/>
            <person name="Lee W."/>
            <person name="Suh S.H."/>
            <person name="Franz C.M.A.P."/>
        </authorList>
    </citation>
    <scope>NUCLEOTIDE SEQUENCE [LARGE SCALE GENOMIC DNA]</scope>
    <source>
        <strain evidence="2 3">S17</strain>
    </source>
</reference>
<protein>
    <submittedName>
        <fullName evidence="2">Helix-turn-helix transcriptional regulator</fullName>
    </submittedName>
</protein>
<organism evidence="2 3">
    <name type="scientific">Serratia ureilytica</name>
    <dbReference type="NCBI Taxonomy" id="300181"/>
    <lineage>
        <taxon>Bacteria</taxon>
        <taxon>Pseudomonadati</taxon>
        <taxon>Pseudomonadota</taxon>
        <taxon>Gammaproteobacteria</taxon>
        <taxon>Enterobacterales</taxon>
        <taxon>Yersiniaceae</taxon>
        <taxon>Serratia</taxon>
    </lineage>
</organism>
<dbReference type="Proteomes" id="UP000321307">
    <property type="component" value="Unassembled WGS sequence"/>
</dbReference>
<dbReference type="GO" id="GO:0003677">
    <property type="term" value="F:DNA binding"/>
    <property type="evidence" value="ECO:0007669"/>
    <property type="project" value="InterPro"/>
</dbReference>
<proteinExistence type="predicted"/>
<evidence type="ECO:0000313" key="2">
    <source>
        <dbReference type="EMBL" id="TXE30829.1"/>
    </source>
</evidence>
<evidence type="ECO:0000259" key="1">
    <source>
        <dbReference type="PROSITE" id="PS50943"/>
    </source>
</evidence>
<dbReference type="SUPFAM" id="SSF47413">
    <property type="entry name" value="lambda repressor-like DNA-binding domains"/>
    <property type="match status" value="1"/>
</dbReference>
<dbReference type="InterPro" id="IPR001387">
    <property type="entry name" value="Cro/C1-type_HTH"/>
</dbReference>
<dbReference type="InterPro" id="IPR010982">
    <property type="entry name" value="Lambda_DNA-bd_dom_sf"/>
</dbReference>
<dbReference type="AlphaFoldDB" id="A0A9X9C589"/>
<sequence length="108" mass="12647">MRCLEARMRKLSEISALLKEKRSELGWSQKDFLMKIGMTQQQYQRIESGSDMRVSTLLRILAAMNLEYVIVPKKSARDVECLLQQEVSRAPEVDKPQDFEKKLRDLED</sequence>